<evidence type="ECO:0000256" key="1">
    <source>
        <dbReference type="ARBA" id="ARBA00009512"/>
    </source>
</evidence>
<reference evidence="8 9" key="1">
    <citation type="submission" date="2020-03" db="EMBL/GenBank/DDBJ databases">
        <title>Genomic Encyclopedia of Type Strains, Phase IV (KMG-IV): sequencing the most valuable type-strain genomes for metagenomic binning, comparative biology and taxonomic classification.</title>
        <authorList>
            <person name="Goeker M."/>
        </authorList>
    </citation>
    <scope>NUCLEOTIDE SEQUENCE [LARGE SCALE GENOMIC DNA]</scope>
    <source>
        <strain evidence="8 9">DSM 105096</strain>
    </source>
</reference>
<evidence type="ECO:0000313" key="8">
    <source>
        <dbReference type="EMBL" id="NJC28112.1"/>
    </source>
</evidence>
<evidence type="ECO:0000256" key="2">
    <source>
        <dbReference type="ARBA" id="ARBA00022980"/>
    </source>
</evidence>
<dbReference type="PANTHER" id="PTHR21011:SF1">
    <property type="entry name" value="SMALL RIBOSOMAL SUBUNIT PROTEIN BS6M"/>
    <property type="match status" value="1"/>
</dbReference>
<feature type="compositionally biased region" description="Basic residues" evidence="7">
    <location>
        <begin position="108"/>
        <end position="118"/>
    </location>
</feature>
<organism evidence="8 9">
    <name type="scientific">Neolewinella antarctica</name>
    <dbReference type="NCBI Taxonomy" id="442734"/>
    <lineage>
        <taxon>Bacteria</taxon>
        <taxon>Pseudomonadati</taxon>
        <taxon>Bacteroidota</taxon>
        <taxon>Saprospiria</taxon>
        <taxon>Saprospirales</taxon>
        <taxon>Lewinellaceae</taxon>
        <taxon>Neolewinella</taxon>
    </lineage>
</organism>
<keyword evidence="2 6" id="KW-0689">Ribosomal protein</keyword>
<evidence type="ECO:0000256" key="7">
    <source>
        <dbReference type="SAM" id="MobiDB-lite"/>
    </source>
</evidence>
<accession>A0ABX0XH85</accession>
<dbReference type="PANTHER" id="PTHR21011">
    <property type="entry name" value="MITOCHONDRIAL 28S RIBOSOMAL PROTEIN S6"/>
    <property type="match status" value="1"/>
</dbReference>
<dbReference type="Gene3D" id="3.30.70.60">
    <property type="match status" value="1"/>
</dbReference>
<sequence>MRNYETTFVVDPVLSTEDIKSTAQTYVNGLQGEGCEIVFVDEMGLRTLAYDINKRSNGVYYSIEYTAPDGAFLRNYELGMKRDERILRFLTVSLNKYGVQYNADKRAGKIGKAKRKKQEKPAKNEPAAHGVSRKKADSPKLSGVPSGDAESFKEEE</sequence>
<dbReference type="GO" id="GO:0005840">
    <property type="term" value="C:ribosome"/>
    <property type="evidence" value="ECO:0007669"/>
    <property type="project" value="UniProtKB-KW"/>
</dbReference>
<comment type="similarity">
    <text evidence="1 6">Belongs to the bacterial ribosomal protein bS6 family.</text>
</comment>
<dbReference type="InterPro" id="IPR035980">
    <property type="entry name" value="Ribosomal_bS6_sf"/>
</dbReference>
<gene>
    <name evidence="6" type="primary">rpsF</name>
    <name evidence="8" type="ORF">GGR27_003631</name>
</gene>
<dbReference type="RefSeq" id="WP_168039821.1">
    <property type="nucleotide sequence ID" value="NZ_JAATJH010000008.1"/>
</dbReference>
<dbReference type="NCBIfam" id="TIGR00166">
    <property type="entry name" value="S6"/>
    <property type="match status" value="1"/>
</dbReference>
<evidence type="ECO:0000256" key="3">
    <source>
        <dbReference type="ARBA" id="ARBA00023274"/>
    </source>
</evidence>
<evidence type="ECO:0000313" key="9">
    <source>
        <dbReference type="Proteomes" id="UP000770785"/>
    </source>
</evidence>
<keyword evidence="3 6" id="KW-0687">Ribonucleoprotein</keyword>
<comment type="caution">
    <text evidence="8">The sequence shown here is derived from an EMBL/GenBank/DDBJ whole genome shotgun (WGS) entry which is preliminary data.</text>
</comment>
<keyword evidence="6" id="KW-0694">RNA-binding</keyword>
<dbReference type="InterPro" id="IPR000529">
    <property type="entry name" value="Ribosomal_bS6"/>
</dbReference>
<dbReference type="SUPFAM" id="SSF54995">
    <property type="entry name" value="Ribosomal protein S6"/>
    <property type="match status" value="1"/>
</dbReference>
<keyword evidence="9" id="KW-1185">Reference proteome</keyword>
<evidence type="ECO:0000256" key="5">
    <source>
        <dbReference type="ARBA" id="ARBA00035294"/>
    </source>
</evidence>
<dbReference type="Pfam" id="PF01250">
    <property type="entry name" value="Ribosomal_S6"/>
    <property type="match status" value="1"/>
</dbReference>
<name>A0ABX0XH85_9BACT</name>
<dbReference type="EMBL" id="JAATJH010000008">
    <property type="protein sequence ID" value="NJC28112.1"/>
    <property type="molecule type" value="Genomic_DNA"/>
</dbReference>
<keyword evidence="6" id="KW-0699">rRNA-binding</keyword>
<dbReference type="Proteomes" id="UP000770785">
    <property type="component" value="Unassembled WGS sequence"/>
</dbReference>
<proteinExistence type="inferred from homology"/>
<dbReference type="InterPro" id="IPR014717">
    <property type="entry name" value="Transl_elong_EF1B/ribsomal_bS6"/>
</dbReference>
<evidence type="ECO:0000256" key="4">
    <source>
        <dbReference type="ARBA" id="ARBA00035104"/>
    </source>
</evidence>
<evidence type="ECO:0000256" key="6">
    <source>
        <dbReference type="HAMAP-Rule" id="MF_00360"/>
    </source>
</evidence>
<protein>
    <recommendedName>
        <fullName evidence="5 6">Small ribosomal subunit protein bS6</fullName>
    </recommendedName>
</protein>
<feature type="region of interest" description="Disordered" evidence="7">
    <location>
        <begin position="108"/>
        <end position="156"/>
    </location>
</feature>
<comment type="function">
    <text evidence="4 6">Binds together with bS18 to 16S ribosomal RNA.</text>
</comment>
<dbReference type="CDD" id="cd00473">
    <property type="entry name" value="bS6"/>
    <property type="match status" value="1"/>
</dbReference>
<dbReference type="InterPro" id="IPR020814">
    <property type="entry name" value="Ribosomal_S6_plastid/chlpt"/>
</dbReference>
<dbReference type="HAMAP" id="MF_00360">
    <property type="entry name" value="Ribosomal_bS6"/>
    <property type="match status" value="1"/>
</dbReference>